<feature type="transmembrane region" description="Helical" evidence="7">
    <location>
        <begin position="166"/>
        <end position="185"/>
    </location>
</feature>
<keyword evidence="6 7" id="KW-0472">Membrane</keyword>
<comment type="caution">
    <text evidence="8">The sequence shown here is derived from an EMBL/GenBank/DDBJ whole genome shotgun (WGS) entry which is preliminary data.</text>
</comment>
<evidence type="ECO:0000256" key="5">
    <source>
        <dbReference type="ARBA" id="ARBA00022989"/>
    </source>
</evidence>
<dbReference type="Proteomes" id="UP001589890">
    <property type="component" value="Unassembled WGS sequence"/>
</dbReference>
<evidence type="ECO:0000256" key="4">
    <source>
        <dbReference type="ARBA" id="ARBA00022692"/>
    </source>
</evidence>
<dbReference type="Pfam" id="PF00953">
    <property type="entry name" value="Glycos_transf_4"/>
    <property type="match status" value="1"/>
</dbReference>
<name>A0ABV6QQH2_9ACTN</name>
<feature type="transmembrane region" description="Helical" evidence="7">
    <location>
        <begin position="263"/>
        <end position="286"/>
    </location>
</feature>
<keyword evidence="5 7" id="KW-1133">Transmembrane helix</keyword>
<feature type="transmembrane region" description="Helical" evidence="7">
    <location>
        <begin position="317"/>
        <end position="338"/>
    </location>
</feature>
<evidence type="ECO:0000256" key="6">
    <source>
        <dbReference type="ARBA" id="ARBA00023136"/>
    </source>
</evidence>
<dbReference type="InterPro" id="IPR000715">
    <property type="entry name" value="Glycosyl_transferase_4"/>
</dbReference>
<keyword evidence="9" id="KW-1185">Reference proteome</keyword>
<feature type="transmembrane region" description="Helical" evidence="7">
    <location>
        <begin position="112"/>
        <end position="130"/>
    </location>
</feature>
<keyword evidence="2" id="KW-1003">Cell membrane</keyword>
<dbReference type="PANTHER" id="PTHR22926">
    <property type="entry name" value="PHOSPHO-N-ACETYLMURAMOYL-PENTAPEPTIDE-TRANSFERASE"/>
    <property type="match status" value="1"/>
</dbReference>
<reference evidence="8 9" key="1">
    <citation type="submission" date="2024-09" db="EMBL/GenBank/DDBJ databases">
        <authorList>
            <person name="Sun Q."/>
            <person name="Mori K."/>
        </authorList>
    </citation>
    <scope>NUCLEOTIDE SEQUENCE [LARGE SCALE GENOMIC DNA]</scope>
    <source>
        <strain evidence="8 9">CGMCC 1.15906</strain>
    </source>
</reference>
<evidence type="ECO:0000256" key="1">
    <source>
        <dbReference type="ARBA" id="ARBA00004651"/>
    </source>
</evidence>
<proteinExistence type="predicted"/>
<feature type="transmembrane region" description="Helical" evidence="7">
    <location>
        <begin position="82"/>
        <end position="100"/>
    </location>
</feature>
<feature type="transmembrane region" description="Helical" evidence="7">
    <location>
        <begin position="197"/>
        <end position="217"/>
    </location>
</feature>
<evidence type="ECO:0000313" key="9">
    <source>
        <dbReference type="Proteomes" id="UP001589890"/>
    </source>
</evidence>
<accession>A0ABV6QQH2</accession>
<comment type="subcellular location">
    <subcellularLocation>
        <location evidence="1">Cell membrane</location>
        <topology evidence="1">Multi-pass membrane protein</topology>
    </subcellularLocation>
</comment>
<gene>
    <name evidence="8" type="ORF">ACFFGN_22085</name>
</gene>
<organism evidence="8 9">
    <name type="scientific">Kribbella deserti</name>
    <dbReference type="NCBI Taxonomy" id="1926257"/>
    <lineage>
        <taxon>Bacteria</taxon>
        <taxon>Bacillati</taxon>
        <taxon>Actinomycetota</taxon>
        <taxon>Actinomycetes</taxon>
        <taxon>Propionibacteriales</taxon>
        <taxon>Kribbellaceae</taxon>
        <taxon>Kribbella</taxon>
    </lineage>
</organism>
<dbReference type="PANTHER" id="PTHR22926:SF3">
    <property type="entry name" value="UNDECAPRENYL-PHOSPHATE ALPHA-N-ACETYLGLUCOSAMINYL 1-PHOSPHATE TRANSFERASE"/>
    <property type="match status" value="1"/>
</dbReference>
<evidence type="ECO:0000256" key="3">
    <source>
        <dbReference type="ARBA" id="ARBA00022679"/>
    </source>
</evidence>
<dbReference type="EMBL" id="JBHLTC010000029">
    <property type="protein sequence ID" value="MFC0626785.1"/>
    <property type="molecule type" value="Genomic_DNA"/>
</dbReference>
<protein>
    <submittedName>
        <fullName evidence="8">Glycosyltransferase family 4 protein</fullName>
    </submittedName>
</protein>
<feature type="transmembrane region" description="Helical" evidence="7">
    <location>
        <begin position="142"/>
        <end position="160"/>
    </location>
</feature>
<evidence type="ECO:0000313" key="8">
    <source>
        <dbReference type="EMBL" id="MFC0626785.1"/>
    </source>
</evidence>
<keyword evidence="3" id="KW-0808">Transferase</keyword>
<evidence type="ECO:0000256" key="7">
    <source>
        <dbReference type="SAM" id="Phobius"/>
    </source>
</evidence>
<dbReference type="RefSeq" id="WP_380050784.1">
    <property type="nucleotide sequence ID" value="NZ_JBHLTC010000029.1"/>
</dbReference>
<feature type="transmembrane region" description="Helical" evidence="7">
    <location>
        <begin position="344"/>
        <end position="363"/>
    </location>
</feature>
<keyword evidence="4 7" id="KW-0812">Transmembrane</keyword>
<feature type="transmembrane region" description="Helical" evidence="7">
    <location>
        <begin position="46"/>
        <end position="70"/>
    </location>
</feature>
<sequence length="377" mass="39465">MREYLLVLLVAAATTFLLTGIARTIALRYGAVAKVRSRDVHAVPIPYFGGVAILGGLIAGFAVASSLPFLGDSLQVARDARAILLGGVIICAVGVIDDLVELDPITKLAGQVLAVGVLVVQGIQLFWLPLPGGILSPPPAQLAVVTAGILLVSTNATNFVDGLDGLAAGVTAIGALAFFTYSYLLNVEQGLDRATTATLITAVLAGACLGFLPHNFWPARIFMGDSGSLLIGLMLAASTISLTGQMDPNAVPYEVGGSSLLPALLPLILPVAVLAIPALDLTLAYIRRTKAGRSPFAADKLHLHHRLLQRGHSHRRAVLLMYLWTALIAFGVVVLGLLLSWWTVLLVLAITATAIVLTTGLPFRRTPTSTPSLTKVS</sequence>
<dbReference type="CDD" id="cd06853">
    <property type="entry name" value="GT_WecA_like"/>
    <property type="match status" value="1"/>
</dbReference>
<evidence type="ECO:0000256" key="2">
    <source>
        <dbReference type="ARBA" id="ARBA00022475"/>
    </source>
</evidence>